<keyword evidence="9" id="KW-0067">ATP-binding</keyword>
<keyword evidence="10" id="KW-0812">Transmembrane</keyword>
<dbReference type="InterPro" id="IPR036890">
    <property type="entry name" value="HATPase_C_sf"/>
</dbReference>
<dbReference type="PRINTS" id="PR00344">
    <property type="entry name" value="BCTRLSENSOR"/>
</dbReference>
<accession>A0A2K8MIX5</accession>
<gene>
    <name evidence="12" type="ORF">CVN68_03380</name>
</gene>
<dbReference type="SUPFAM" id="SSF47384">
    <property type="entry name" value="Homodimeric domain of signal transducing histidine kinase"/>
    <property type="match status" value="1"/>
</dbReference>
<dbReference type="PANTHER" id="PTHR44936">
    <property type="entry name" value="SENSOR PROTEIN CREC"/>
    <property type="match status" value="1"/>
</dbReference>
<dbReference type="InterPro" id="IPR050980">
    <property type="entry name" value="2C_sensor_his_kinase"/>
</dbReference>
<dbReference type="SMART" id="SM00388">
    <property type="entry name" value="HisKA"/>
    <property type="match status" value="1"/>
</dbReference>
<comment type="catalytic activity">
    <reaction evidence="1">
        <text>ATP + protein L-histidine = ADP + protein N-phospho-L-histidine.</text>
        <dbReference type="EC" id="2.7.13.3"/>
    </reaction>
</comment>
<dbReference type="EC" id="2.7.13.3" evidence="3"/>
<evidence type="ECO:0000256" key="6">
    <source>
        <dbReference type="ARBA" id="ARBA00022679"/>
    </source>
</evidence>
<dbReference type="CDD" id="cd00075">
    <property type="entry name" value="HATPase"/>
    <property type="match status" value="1"/>
</dbReference>
<evidence type="ECO:0000256" key="4">
    <source>
        <dbReference type="ARBA" id="ARBA00022475"/>
    </source>
</evidence>
<dbReference type="AlphaFoldDB" id="A0A2K8MIX5"/>
<evidence type="ECO:0000259" key="11">
    <source>
        <dbReference type="PROSITE" id="PS50109"/>
    </source>
</evidence>
<dbReference type="SUPFAM" id="SSF55874">
    <property type="entry name" value="ATPase domain of HSP90 chaperone/DNA topoisomerase II/histidine kinase"/>
    <property type="match status" value="1"/>
</dbReference>
<name>A0A2K8MIX5_9SPHN</name>
<keyword evidence="5" id="KW-0597">Phosphoprotein</keyword>
<dbReference type="GO" id="GO:0005524">
    <property type="term" value="F:ATP binding"/>
    <property type="evidence" value="ECO:0007669"/>
    <property type="project" value="UniProtKB-KW"/>
</dbReference>
<dbReference type="Gene3D" id="1.10.287.130">
    <property type="match status" value="1"/>
</dbReference>
<dbReference type="CDD" id="cd00082">
    <property type="entry name" value="HisKA"/>
    <property type="match status" value="1"/>
</dbReference>
<evidence type="ECO:0000313" key="13">
    <source>
        <dbReference type="Proteomes" id="UP000229081"/>
    </source>
</evidence>
<evidence type="ECO:0000256" key="1">
    <source>
        <dbReference type="ARBA" id="ARBA00000085"/>
    </source>
</evidence>
<dbReference type="InterPro" id="IPR003661">
    <property type="entry name" value="HisK_dim/P_dom"/>
</dbReference>
<feature type="transmembrane region" description="Helical" evidence="10">
    <location>
        <begin position="167"/>
        <end position="190"/>
    </location>
</feature>
<keyword evidence="7" id="KW-0547">Nucleotide-binding</keyword>
<reference evidence="12 13" key="1">
    <citation type="submission" date="2017-11" db="EMBL/GenBank/DDBJ databases">
        <title>Complete genome sequence of Sphingomonas sp. Strain Cra20, a psychrotolerant potential plant growth promoting rhizobacteria.</title>
        <authorList>
            <person name="Luo Y."/>
        </authorList>
    </citation>
    <scope>NUCLEOTIDE SEQUENCE [LARGE SCALE GENOMIC DNA]</scope>
    <source>
        <strain evidence="12 13">Cra20</strain>
    </source>
</reference>
<evidence type="ECO:0000256" key="3">
    <source>
        <dbReference type="ARBA" id="ARBA00012438"/>
    </source>
</evidence>
<comment type="subcellular location">
    <subcellularLocation>
        <location evidence="2">Cell membrane</location>
        <topology evidence="2">Multi-pass membrane protein</topology>
    </subcellularLocation>
</comment>
<dbReference type="Pfam" id="PF02518">
    <property type="entry name" value="HATPase_c"/>
    <property type="match status" value="1"/>
</dbReference>
<proteinExistence type="predicted"/>
<dbReference type="EMBL" id="CP024923">
    <property type="protein sequence ID" value="ATY31141.1"/>
    <property type="molecule type" value="Genomic_DNA"/>
</dbReference>
<evidence type="ECO:0000313" key="12">
    <source>
        <dbReference type="EMBL" id="ATY31141.1"/>
    </source>
</evidence>
<dbReference type="InterPro" id="IPR004358">
    <property type="entry name" value="Sig_transdc_His_kin-like_C"/>
</dbReference>
<sequence length="446" mass="47798">MRPLSIFSQVAGLALLVLLVAMGISFALALAIPAPTAGQMNIEEMVWALEAKPSWVIETDVRTAPPVGRRSPLVEASLAAGLRVDPANVRAIWVGEPQGAAGTGESILLVGERDVLVRSSASGVKLRSGDDAAVSRLTLLPLFTGAVRLNDGNWRWGIPDDPVRTAWRWRILAAFVIATVLLSAPVWLIARRIVAPVEQLGRRAASSRMAGEDPFALVGPLEVRATARAMNGMHNRLVAQAAERVRLIAAIAHDLRTPITALRLRANAIEEPLRGRMSSDLSRLSSMIGEMLDFAAIGGRPPQLSEVDLFELLRTLVAGRVEAGDDVAMTTGEPIILVTDRDLLNRAVENLIDNAVKYGGQARISLIGSLSWAVIRIDDTGPGIPDDSLAEAIKPFERLDASRTDGRTGTGLGLSIVHDIARVLGARFELRNRSPGLSATLMLPRS</sequence>
<dbReference type="GO" id="GO:0005886">
    <property type="term" value="C:plasma membrane"/>
    <property type="evidence" value="ECO:0007669"/>
    <property type="project" value="UniProtKB-SubCell"/>
</dbReference>
<keyword evidence="10" id="KW-0472">Membrane</keyword>
<evidence type="ECO:0000256" key="5">
    <source>
        <dbReference type="ARBA" id="ARBA00022553"/>
    </source>
</evidence>
<keyword evidence="4" id="KW-1003">Cell membrane</keyword>
<dbReference type="InterPro" id="IPR005467">
    <property type="entry name" value="His_kinase_dom"/>
</dbReference>
<keyword evidence="13" id="KW-1185">Reference proteome</keyword>
<evidence type="ECO:0000256" key="2">
    <source>
        <dbReference type="ARBA" id="ARBA00004651"/>
    </source>
</evidence>
<dbReference type="InterPro" id="IPR036097">
    <property type="entry name" value="HisK_dim/P_sf"/>
</dbReference>
<dbReference type="KEGG" id="sphc:CVN68_03380"/>
<evidence type="ECO:0000256" key="10">
    <source>
        <dbReference type="SAM" id="Phobius"/>
    </source>
</evidence>
<keyword evidence="10" id="KW-1133">Transmembrane helix</keyword>
<dbReference type="Proteomes" id="UP000229081">
    <property type="component" value="Chromosome"/>
</dbReference>
<dbReference type="PANTHER" id="PTHR44936:SF10">
    <property type="entry name" value="SENSOR PROTEIN RSTB"/>
    <property type="match status" value="1"/>
</dbReference>
<protein>
    <recommendedName>
        <fullName evidence="3">histidine kinase</fullName>
        <ecNumber evidence="3">2.7.13.3</ecNumber>
    </recommendedName>
</protein>
<dbReference type="InterPro" id="IPR003594">
    <property type="entry name" value="HATPase_dom"/>
</dbReference>
<keyword evidence="8" id="KW-0418">Kinase</keyword>
<dbReference type="Pfam" id="PF00512">
    <property type="entry name" value="HisKA"/>
    <property type="match status" value="1"/>
</dbReference>
<dbReference type="GO" id="GO:0000155">
    <property type="term" value="F:phosphorelay sensor kinase activity"/>
    <property type="evidence" value="ECO:0007669"/>
    <property type="project" value="InterPro"/>
</dbReference>
<evidence type="ECO:0000256" key="8">
    <source>
        <dbReference type="ARBA" id="ARBA00022777"/>
    </source>
</evidence>
<organism evidence="12 13">
    <name type="scientific">Sphingomonas psychrotolerans</name>
    <dbReference type="NCBI Taxonomy" id="1327635"/>
    <lineage>
        <taxon>Bacteria</taxon>
        <taxon>Pseudomonadati</taxon>
        <taxon>Pseudomonadota</taxon>
        <taxon>Alphaproteobacteria</taxon>
        <taxon>Sphingomonadales</taxon>
        <taxon>Sphingomonadaceae</taxon>
        <taxon>Sphingomonas</taxon>
    </lineage>
</organism>
<keyword evidence="6" id="KW-0808">Transferase</keyword>
<dbReference type="SMART" id="SM00387">
    <property type="entry name" value="HATPase_c"/>
    <property type="match status" value="1"/>
</dbReference>
<evidence type="ECO:0000256" key="7">
    <source>
        <dbReference type="ARBA" id="ARBA00022741"/>
    </source>
</evidence>
<evidence type="ECO:0000256" key="9">
    <source>
        <dbReference type="ARBA" id="ARBA00022840"/>
    </source>
</evidence>
<dbReference type="PROSITE" id="PS50109">
    <property type="entry name" value="HIS_KIN"/>
    <property type="match status" value="1"/>
</dbReference>
<feature type="domain" description="Histidine kinase" evidence="11">
    <location>
        <begin position="250"/>
        <end position="446"/>
    </location>
</feature>
<dbReference type="Gene3D" id="3.30.565.10">
    <property type="entry name" value="Histidine kinase-like ATPase, C-terminal domain"/>
    <property type="match status" value="1"/>
</dbReference>